<dbReference type="SUPFAM" id="SSF117856">
    <property type="entry name" value="AF0104/ALDC/Ptd012-like"/>
    <property type="match status" value="1"/>
</dbReference>
<evidence type="ECO:0000313" key="4">
    <source>
        <dbReference type="Proteomes" id="UP000217448"/>
    </source>
</evidence>
<organism evidence="3">
    <name type="scientific">Alloyangia mangrovi</name>
    <dbReference type="NCBI Taxonomy" id="1779329"/>
    <lineage>
        <taxon>Bacteria</taxon>
        <taxon>Pseudomonadati</taxon>
        <taxon>Pseudomonadota</taxon>
        <taxon>Alphaproteobacteria</taxon>
        <taxon>Rhodobacterales</taxon>
        <taxon>Roseobacteraceae</taxon>
        <taxon>Alloyangia</taxon>
    </lineage>
</organism>
<dbReference type="EMBL" id="NTHN01000413">
    <property type="protein sequence ID" value="PBD17259.1"/>
    <property type="molecule type" value="Genomic_DNA"/>
</dbReference>
<dbReference type="Gene3D" id="3.30.1330.80">
    <property type="entry name" value="Hypothetical protein, similar to alpha- acetolactate decarboxylase, domain 2"/>
    <property type="match status" value="1"/>
</dbReference>
<dbReference type="Proteomes" id="UP000217448">
    <property type="component" value="Unassembled WGS sequence"/>
</dbReference>
<evidence type="ECO:0000313" key="2">
    <source>
        <dbReference type="EMBL" id="MCT4369814.1"/>
    </source>
</evidence>
<reference evidence="4" key="2">
    <citation type="submission" date="2023-07" db="EMBL/GenBank/DDBJ databases">
        <title>Yangia mangrovi SAOS 153D genome.</title>
        <authorList>
            <person name="Verma A."/>
            <person name="Pal Y."/>
            <person name="Sundharam S."/>
            <person name="Bisht B."/>
            <person name="Srinivasan K."/>
        </authorList>
    </citation>
    <scope>NUCLEOTIDE SEQUENCE [LARGE SCALE GENOMIC DNA]</scope>
    <source>
        <strain evidence="4">SAOS 153D</strain>
    </source>
</reference>
<dbReference type="PANTHER" id="PTHR34988:SF1">
    <property type="entry name" value="DNA-BINDING PROTEIN"/>
    <property type="match status" value="1"/>
</dbReference>
<dbReference type="PROSITE" id="PS51742">
    <property type="entry name" value="PPC"/>
    <property type="match status" value="1"/>
</dbReference>
<dbReference type="OrthoDB" id="552202at2"/>
<accession>A0A2A3JS12</accession>
<protein>
    <submittedName>
        <fullName evidence="3">DNA-binding protein</fullName>
    </submittedName>
    <submittedName>
        <fullName evidence="2">DUF296 domain-containing protein</fullName>
    </submittedName>
</protein>
<comment type="caution">
    <text evidence="3">The sequence shown here is derived from an EMBL/GenBank/DDBJ whole genome shotgun (WGS) entry which is preliminary data.</text>
</comment>
<proteinExistence type="predicted"/>
<keyword evidence="4" id="KW-1185">Reference proteome</keyword>
<gene>
    <name evidence="2" type="ORF">CLG85_005480</name>
    <name evidence="3" type="ORF">CLG85_21065</name>
</gene>
<dbReference type="InterPro" id="IPR005175">
    <property type="entry name" value="PPC_dom"/>
</dbReference>
<dbReference type="RefSeq" id="WP_095883984.1">
    <property type="nucleotide sequence ID" value="NZ_NTHN02000007.1"/>
</dbReference>
<reference evidence="2" key="3">
    <citation type="submission" date="2024-05" db="EMBL/GenBank/DDBJ databases">
        <title>Yangia mangrovi SAOS 153D genome.</title>
        <authorList>
            <person name="Verma A."/>
            <person name="Pal Y."/>
            <person name="Sundharam S."/>
            <person name="Bisht B."/>
            <person name="Srinivasan K."/>
        </authorList>
    </citation>
    <scope>NUCLEOTIDE SEQUENCE</scope>
    <source>
        <strain evidence="2">SAOS 153D</strain>
    </source>
</reference>
<dbReference type="CDD" id="cd11378">
    <property type="entry name" value="DUF296"/>
    <property type="match status" value="1"/>
</dbReference>
<evidence type="ECO:0000259" key="1">
    <source>
        <dbReference type="PROSITE" id="PS51742"/>
    </source>
</evidence>
<dbReference type="GO" id="GO:0003677">
    <property type="term" value="F:DNA binding"/>
    <property type="evidence" value="ECO:0007669"/>
    <property type="project" value="UniProtKB-KW"/>
</dbReference>
<name>A0A2A3JS12_9RHOB</name>
<dbReference type="EMBL" id="NTHN02000007">
    <property type="protein sequence ID" value="MCT4369814.1"/>
    <property type="molecule type" value="Genomic_DNA"/>
</dbReference>
<dbReference type="PANTHER" id="PTHR34988">
    <property type="entry name" value="PROTEIN, PUTATIVE-RELATED"/>
    <property type="match status" value="1"/>
</dbReference>
<evidence type="ECO:0000313" key="3">
    <source>
        <dbReference type="EMBL" id="PBD17259.1"/>
    </source>
</evidence>
<feature type="domain" description="PPC" evidence="1">
    <location>
        <begin position="15"/>
        <end position="145"/>
    </location>
</feature>
<sequence>MHPKLDPALKSTWPGAATRFLALRLLPGHDLRRALDHAFAAEREHAGFVVACVGSLSKVSLRPAGLDTPLSLEVTLEIVSLSGTFSEHGPHLHIAVSDSSGAMLGGHLLEGSLVRTTAEVVIGLAPVHFRRMVDPRTGYPELLFD</sequence>
<keyword evidence="3" id="KW-0238">DNA-binding</keyword>
<dbReference type="AlphaFoldDB" id="A0A2A3JS12"/>
<dbReference type="Pfam" id="PF03479">
    <property type="entry name" value="PCC"/>
    <property type="match status" value="1"/>
</dbReference>
<reference evidence="3" key="1">
    <citation type="submission" date="2017-09" db="EMBL/GenBank/DDBJ databases">
        <title>Yangia sp. SAOS 153D whole genome sequencing.</title>
        <authorList>
            <person name="Verma A."/>
            <person name="Krishnamurthi S."/>
        </authorList>
    </citation>
    <scope>NUCLEOTIDE SEQUENCE [LARGE SCALE GENOMIC DNA]</scope>
    <source>
        <strain evidence="3">SAOS 153D</strain>
    </source>
</reference>